<dbReference type="InterPro" id="IPR029052">
    <property type="entry name" value="Metallo-depent_PP-like"/>
</dbReference>
<evidence type="ECO:0000313" key="13">
    <source>
        <dbReference type="Proteomes" id="UP000285060"/>
    </source>
</evidence>
<organism evidence="12 13">
    <name type="scientific">Aphanomyces invadans</name>
    <dbReference type="NCBI Taxonomy" id="157072"/>
    <lineage>
        <taxon>Eukaryota</taxon>
        <taxon>Sar</taxon>
        <taxon>Stramenopiles</taxon>
        <taxon>Oomycota</taxon>
        <taxon>Saprolegniomycetes</taxon>
        <taxon>Saprolegniales</taxon>
        <taxon>Verrucalvaceae</taxon>
        <taxon>Aphanomyces</taxon>
    </lineage>
</organism>
<reference evidence="12 13" key="1">
    <citation type="submission" date="2018-08" db="EMBL/GenBank/DDBJ databases">
        <title>Aphanomyces genome sequencing and annotation.</title>
        <authorList>
            <person name="Minardi D."/>
            <person name="Oidtmann B."/>
            <person name="Van Der Giezen M."/>
            <person name="Studholme D.J."/>
        </authorList>
    </citation>
    <scope>NUCLEOTIDE SEQUENCE [LARGE SCALE GENOMIC DNA]</scope>
    <source>
        <strain evidence="12 13">NJM0002</strain>
    </source>
</reference>
<dbReference type="Gene3D" id="3.60.21.10">
    <property type="match status" value="1"/>
</dbReference>
<dbReference type="SUPFAM" id="SSF56300">
    <property type="entry name" value="Metallo-dependent phosphatases"/>
    <property type="match status" value="1"/>
</dbReference>
<dbReference type="GO" id="GO:0046872">
    <property type="term" value="F:metal ion binding"/>
    <property type="evidence" value="ECO:0007669"/>
    <property type="project" value="UniProtKB-KW"/>
</dbReference>
<dbReference type="Pfam" id="PF08321">
    <property type="entry name" value="PPP5"/>
    <property type="match status" value="1"/>
</dbReference>
<dbReference type="SUPFAM" id="SSF48452">
    <property type="entry name" value="TPR-like"/>
    <property type="match status" value="1"/>
</dbReference>
<dbReference type="SMART" id="SM00028">
    <property type="entry name" value="TPR"/>
    <property type="match status" value="3"/>
</dbReference>
<protein>
    <recommendedName>
        <fullName evidence="10">Serine/threonine-protein phosphatase</fullName>
        <ecNumber evidence="10">3.1.3.16</ecNumber>
    </recommendedName>
</protein>
<feature type="repeat" description="TPR" evidence="9">
    <location>
        <begin position="55"/>
        <end position="88"/>
    </location>
</feature>
<dbReference type="Proteomes" id="UP000285060">
    <property type="component" value="Unassembled WGS sequence"/>
</dbReference>
<evidence type="ECO:0000256" key="4">
    <source>
        <dbReference type="ARBA" id="ARBA00022737"/>
    </source>
</evidence>
<evidence type="ECO:0000256" key="5">
    <source>
        <dbReference type="ARBA" id="ARBA00022801"/>
    </source>
</evidence>
<dbReference type="InterPro" id="IPR019734">
    <property type="entry name" value="TPR_rpt"/>
</dbReference>
<feature type="active site" description="Proton donor/acceptor" evidence="8">
    <location>
        <position position="300"/>
    </location>
</feature>
<comment type="caution">
    <text evidence="12">The sequence shown here is derived from an EMBL/GenBank/DDBJ whole genome shotgun (WGS) entry which is preliminary data.</text>
</comment>
<keyword evidence="7" id="KW-0464">Manganese</keyword>
<dbReference type="PROSITE" id="PS50005">
    <property type="entry name" value="TPR"/>
    <property type="match status" value="2"/>
</dbReference>
<keyword evidence="3" id="KW-0479">Metal-binding</keyword>
<dbReference type="InterPro" id="IPR051134">
    <property type="entry name" value="PPP_phosphatase"/>
</dbReference>
<dbReference type="InterPro" id="IPR041753">
    <property type="entry name" value="PP5_C"/>
</dbReference>
<dbReference type="PRINTS" id="PR00114">
    <property type="entry name" value="STPHPHTASE"/>
</dbReference>
<dbReference type="PIRSF" id="PIRSF033096">
    <property type="entry name" value="PPPtase_5"/>
    <property type="match status" value="1"/>
</dbReference>
<dbReference type="SMART" id="SM00156">
    <property type="entry name" value="PP2Ac"/>
    <property type="match status" value="1"/>
</dbReference>
<feature type="domain" description="Serine/threonine specific protein phosphatases" evidence="11">
    <location>
        <begin position="296"/>
        <end position="301"/>
    </location>
</feature>
<dbReference type="GO" id="GO:0004722">
    <property type="term" value="F:protein serine/threonine phosphatase activity"/>
    <property type="evidence" value="ECO:0007669"/>
    <property type="project" value="UniProtKB-EC"/>
</dbReference>
<comment type="cofactor">
    <cofactor evidence="1">
        <name>Mn(2+)</name>
        <dbReference type="ChEBI" id="CHEBI:29035"/>
    </cofactor>
</comment>
<evidence type="ECO:0000313" key="12">
    <source>
        <dbReference type="EMBL" id="RHY33225.1"/>
    </source>
</evidence>
<evidence type="ECO:0000256" key="2">
    <source>
        <dbReference type="ARBA" id="ARBA00008786"/>
    </source>
</evidence>
<comment type="catalytic activity">
    <reaction evidence="10">
        <text>O-phospho-L-threonyl-[protein] + H2O = L-threonyl-[protein] + phosphate</text>
        <dbReference type="Rhea" id="RHEA:47004"/>
        <dbReference type="Rhea" id="RHEA-COMP:11060"/>
        <dbReference type="Rhea" id="RHEA-COMP:11605"/>
        <dbReference type="ChEBI" id="CHEBI:15377"/>
        <dbReference type="ChEBI" id="CHEBI:30013"/>
        <dbReference type="ChEBI" id="CHEBI:43474"/>
        <dbReference type="ChEBI" id="CHEBI:61977"/>
        <dbReference type="EC" id="3.1.3.16"/>
    </reaction>
</comment>
<proteinExistence type="inferred from homology"/>
<dbReference type="InterPro" id="IPR006186">
    <property type="entry name" value="Ser/Thr-sp_prot-phosphatase"/>
</dbReference>
<keyword evidence="13" id="KW-1185">Reference proteome</keyword>
<evidence type="ECO:0000256" key="7">
    <source>
        <dbReference type="ARBA" id="ARBA00023211"/>
    </source>
</evidence>
<keyword evidence="6 9" id="KW-0802">TPR repeat</keyword>
<dbReference type="PANTHER" id="PTHR45668:SF5">
    <property type="entry name" value="SERINE_THREONINE-PROTEIN PHOSPHATASE 5"/>
    <property type="match status" value="1"/>
</dbReference>
<evidence type="ECO:0000256" key="3">
    <source>
        <dbReference type="ARBA" id="ARBA00022723"/>
    </source>
</evidence>
<evidence type="ECO:0000256" key="9">
    <source>
        <dbReference type="PROSITE-ProRule" id="PRU00339"/>
    </source>
</evidence>
<dbReference type="AlphaFoldDB" id="A0A3R6Z3H1"/>
<dbReference type="Pfam" id="PF13181">
    <property type="entry name" value="TPR_8"/>
    <property type="match status" value="1"/>
</dbReference>
<dbReference type="PANTHER" id="PTHR45668">
    <property type="entry name" value="SERINE/THREONINE-PROTEIN PHOSPHATASE 5-RELATED"/>
    <property type="match status" value="1"/>
</dbReference>
<dbReference type="InterPro" id="IPR004843">
    <property type="entry name" value="Calcineurin-like_PHP"/>
</dbReference>
<dbReference type="PROSITE" id="PS00125">
    <property type="entry name" value="SER_THR_PHOSPHATASE"/>
    <property type="match status" value="1"/>
</dbReference>
<evidence type="ECO:0000256" key="1">
    <source>
        <dbReference type="ARBA" id="ARBA00001936"/>
    </source>
</evidence>
<keyword evidence="4" id="KW-0677">Repeat</keyword>
<evidence type="ECO:0000256" key="6">
    <source>
        <dbReference type="ARBA" id="ARBA00022803"/>
    </source>
</evidence>
<dbReference type="CDD" id="cd07417">
    <property type="entry name" value="MPP_PP5_C"/>
    <property type="match status" value="1"/>
</dbReference>
<keyword evidence="5 10" id="KW-0378">Hydrolase</keyword>
<dbReference type="InterPro" id="IPR011990">
    <property type="entry name" value="TPR-like_helical_dom_sf"/>
</dbReference>
<comment type="similarity">
    <text evidence="2">Belongs to the PPP phosphatase family. PP-5 (PP-T) subfamily.</text>
</comment>
<dbReference type="EC" id="3.1.3.16" evidence="10"/>
<dbReference type="Gene3D" id="1.25.40.10">
    <property type="entry name" value="Tetratricopeptide repeat domain"/>
    <property type="match status" value="1"/>
</dbReference>
<name>A0A3R6Z3H1_9STRA</name>
<evidence type="ECO:0000256" key="10">
    <source>
        <dbReference type="RuleBase" id="RU004273"/>
    </source>
</evidence>
<dbReference type="EMBL" id="QUSY01000085">
    <property type="protein sequence ID" value="RHY33225.1"/>
    <property type="molecule type" value="Genomic_DNA"/>
</dbReference>
<dbReference type="Pfam" id="PF00149">
    <property type="entry name" value="Metallophos"/>
    <property type="match status" value="1"/>
</dbReference>
<dbReference type="VEuPathDB" id="FungiDB:H310_08032"/>
<feature type="repeat" description="TPR" evidence="9">
    <location>
        <begin position="89"/>
        <end position="122"/>
    </location>
</feature>
<evidence type="ECO:0000259" key="11">
    <source>
        <dbReference type="PROSITE" id="PS00125"/>
    </source>
</evidence>
<sequence>MDKVTVELGATHQASAATLSRAEDFKEKGNDALKAFKFPLAIEMYTTAISLNPTAIYYSNRAAAHIKMESYGLALEDASEAIKIDPSYIKAYYRRASANLPLGHLKDALRDYRTVVKMKPSSAEAKSKMKQCEQLIRQAAFAEAIQSERHRPLSETIDVSALVVDSSYDGPHLPETTPTIEFVTDVLDHFKRGKLLHRKYALQILLQMKAMLQALPTLLRIPLGTESQAHITSDLIVSMAGQFYDVCNIFALNGLPSETNPYLFNGDFVDRGSFSLEVVLTLFIMKLAFPDHVHLLRGNHESKNMNKIYGFEGEVKHKYDEVVMNLFSEVFNWLPLAACIESKILVVHGGLFHQDNVTLNDIMKIDRNREPPESGRHHIWRWHALLDGTGDCPALSMRCMDKLNGFCIIGLMSDLMWSDPQPFPGRGPSKRGIGLSFGPDVTKAFLAYNNLGTQLMAMCVDHADLLVRSHEVKDEGYLVEHDEKCITVFSAPNYCDQMGNKGAFIQFFRDLKPRFTKFTAVVRPAMDMYRIAANTATGTPAHSTHGVCGQHGRHVWIVVAHPVA</sequence>
<evidence type="ECO:0000256" key="8">
    <source>
        <dbReference type="PIRSR" id="PIRSR033096-1"/>
    </source>
</evidence>
<dbReference type="InterPro" id="IPR013235">
    <property type="entry name" value="PPP_dom"/>
</dbReference>
<gene>
    <name evidence="12" type="ORF">DYB32_001764</name>
</gene>
<accession>A0A3R6Z3H1</accession>